<dbReference type="InterPro" id="IPR009057">
    <property type="entry name" value="Homeodomain-like_sf"/>
</dbReference>
<dbReference type="InterPro" id="IPR036271">
    <property type="entry name" value="Tet_transcr_reg_TetR-rel_C_sf"/>
</dbReference>
<protein>
    <submittedName>
        <fullName evidence="4">Transcriptional regulator, TetR family</fullName>
    </submittedName>
</protein>
<dbReference type="PROSITE" id="PS01081">
    <property type="entry name" value="HTH_TETR_1"/>
    <property type="match status" value="1"/>
</dbReference>
<dbReference type="RefSeq" id="WP_073294821.1">
    <property type="nucleotide sequence ID" value="NZ_FQUF01000003.1"/>
</dbReference>
<dbReference type="AlphaFoldDB" id="A0A1M4SIB7"/>
<dbReference type="PRINTS" id="PR00455">
    <property type="entry name" value="HTHTETR"/>
</dbReference>
<keyword evidence="5" id="KW-1185">Reference proteome</keyword>
<dbReference type="PROSITE" id="PS50977">
    <property type="entry name" value="HTH_TETR_2"/>
    <property type="match status" value="1"/>
</dbReference>
<dbReference type="EMBL" id="FQUF01000003">
    <property type="protein sequence ID" value="SHE31936.1"/>
    <property type="molecule type" value="Genomic_DNA"/>
</dbReference>
<evidence type="ECO:0000256" key="2">
    <source>
        <dbReference type="PROSITE-ProRule" id="PRU00335"/>
    </source>
</evidence>
<dbReference type="GO" id="GO:0003677">
    <property type="term" value="F:DNA binding"/>
    <property type="evidence" value="ECO:0007669"/>
    <property type="project" value="UniProtKB-UniRule"/>
</dbReference>
<dbReference type="Gene3D" id="1.10.10.60">
    <property type="entry name" value="Homeodomain-like"/>
    <property type="match status" value="1"/>
</dbReference>
<feature type="domain" description="HTH tetR-type" evidence="3">
    <location>
        <begin position="10"/>
        <end position="70"/>
    </location>
</feature>
<name>A0A1M4SIB7_9LACT</name>
<dbReference type="SUPFAM" id="SSF46689">
    <property type="entry name" value="Homeodomain-like"/>
    <property type="match status" value="1"/>
</dbReference>
<dbReference type="Proteomes" id="UP000184128">
    <property type="component" value="Unassembled WGS sequence"/>
</dbReference>
<dbReference type="OrthoDB" id="9780939at2"/>
<dbReference type="InterPro" id="IPR050109">
    <property type="entry name" value="HTH-type_TetR-like_transc_reg"/>
</dbReference>
<dbReference type="Gene3D" id="1.10.357.10">
    <property type="entry name" value="Tetracycline Repressor, domain 2"/>
    <property type="match status" value="1"/>
</dbReference>
<dbReference type="SUPFAM" id="SSF48498">
    <property type="entry name" value="Tetracyclin repressor-like, C-terminal domain"/>
    <property type="match status" value="1"/>
</dbReference>
<proteinExistence type="predicted"/>
<dbReference type="InterPro" id="IPR001647">
    <property type="entry name" value="HTH_TetR"/>
</dbReference>
<gene>
    <name evidence="4" type="ORF">SAMN02745249_00191</name>
</gene>
<evidence type="ECO:0000313" key="4">
    <source>
        <dbReference type="EMBL" id="SHE31936.1"/>
    </source>
</evidence>
<keyword evidence="1 2" id="KW-0238">DNA-binding</keyword>
<dbReference type="GO" id="GO:0006355">
    <property type="term" value="P:regulation of DNA-templated transcription"/>
    <property type="evidence" value="ECO:0007669"/>
    <property type="project" value="UniProtKB-ARBA"/>
</dbReference>
<dbReference type="PANTHER" id="PTHR30328">
    <property type="entry name" value="TRANSCRIPTIONAL REPRESSOR"/>
    <property type="match status" value="1"/>
</dbReference>
<reference evidence="4 5" key="1">
    <citation type="submission" date="2016-11" db="EMBL/GenBank/DDBJ databases">
        <authorList>
            <person name="Jaros S."/>
            <person name="Januszkiewicz K."/>
            <person name="Wedrychowicz H."/>
        </authorList>
    </citation>
    <scope>NUCLEOTIDE SEQUENCE [LARGE SCALE GENOMIC DNA]</scope>
    <source>
        <strain evidence="4 5">DSM 15692</strain>
    </source>
</reference>
<evidence type="ECO:0000313" key="5">
    <source>
        <dbReference type="Proteomes" id="UP000184128"/>
    </source>
</evidence>
<dbReference type="PANTHER" id="PTHR30328:SF54">
    <property type="entry name" value="HTH-TYPE TRANSCRIPTIONAL REPRESSOR SCO4008"/>
    <property type="match status" value="1"/>
</dbReference>
<dbReference type="Pfam" id="PF00440">
    <property type="entry name" value="TetR_N"/>
    <property type="match status" value="1"/>
</dbReference>
<accession>A0A1M4SIB7</accession>
<evidence type="ECO:0000256" key="1">
    <source>
        <dbReference type="ARBA" id="ARBA00023125"/>
    </source>
</evidence>
<sequence>MIEKFEKLDEEKRQNILRAALNIFAVKGYKDASTNKIVKEAGISKGTLFYYFKNKEGLYHYLIDYSLEVIKKEYIRHIDYTTLDIIKRMENNSKIKYQYFQKYPEVNYFLSTVLYSELEHLPTSYQEKFQDLIQTSLGKMSKQEKTQENLFKEHINPEKAARIIELSIEGYFAELAETFKQNQVKAINFDTLWEEFDEYLDTLREIFYKPFEEE</sequence>
<dbReference type="InterPro" id="IPR023772">
    <property type="entry name" value="DNA-bd_HTH_TetR-type_CS"/>
</dbReference>
<organism evidence="4 5">
    <name type="scientific">Atopostipes suicloacalis DSM 15692</name>
    <dbReference type="NCBI Taxonomy" id="1121025"/>
    <lineage>
        <taxon>Bacteria</taxon>
        <taxon>Bacillati</taxon>
        <taxon>Bacillota</taxon>
        <taxon>Bacilli</taxon>
        <taxon>Lactobacillales</taxon>
        <taxon>Carnobacteriaceae</taxon>
        <taxon>Atopostipes</taxon>
    </lineage>
</organism>
<feature type="DNA-binding region" description="H-T-H motif" evidence="2">
    <location>
        <begin position="33"/>
        <end position="52"/>
    </location>
</feature>
<dbReference type="STRING" id="1121025.SAMN02745249_00191"/>
<evidence type="ECO:0000259" key="3">
    <source>
        <dbReference type="PROSITE" id="PS50977"/>
    </source>
</evidence>